<evidence type="ECO:0000256" key="1">
    <source>
        <dbReference type="SAM" id="SignalP"/>
    </source>
</evidence>
<accession>A0A510PDQ1</accession>
<dbReference type="SUPFAM" id="SSF49384">
    <property type="entry name" value="Carbohydrate-binding domain"/>
    <property type="match status" value="1"/>
</dbReference>
<dbReference type="Gene3D" id="2.60.40.680">
    <property type="match status" value="1"/>
</dbReference>
<dbReference type="EMBL" id="BHVU01000018">
    <property type="protein sequence ID" value="GCA91898.1"/>
    <property type="molecule type" value="Genomic_DNA"/>
</dbReference>
<dbReference type="GO" id="GO:0030246">
    <property type="term" value="F:carbohydrate binding"/>
    <property type="evidence" value="ECO:0007669"/>
    <property type="project" value="InterPro"/>
</dbReference>
<organism evidence="2 3">
    <name type="scientific">Microcystis aeruginosa 11-30S32</name>
    <dbReference type="NCBI Taxonomy" id="2358142"/>
    <lineage>
        <taxon>Bacteria</taxon>
        <taxon>Bacillati</taxon>
        <taxon>Cyanobacteriota</taxon>
        <taxon>Cyanophyceae</taxon>
        <taxon>Oscillatoriophycideae</taxon>
        <taxon>Chroococcales</taxon>
        <taxon>Microcystaceae</taxon>
        <taxon>Microcystis</taxon>
    </lineage>
</organism>
<sequence>MNTKVSLSCALGLLSILNVSSAQAISLGFSPVSQTVIIGQPAQIALKISDLVANSAPSLGSFDLKINFYPSILSFNSVSFGDPILGDQLDLEGLGSTSGFSSLSNSIVNVFEVSVDQPNTLNLLQADSFILATLTFNSLGIGISPLTISNIILGDADGAPLTAALGDGSIIVIPQSSTSVPEPSSLFISVGLLGFCCLKKQ</sequence>
<evidence type="ECO:0000313" key="2">
    <source>
        <dbReference type="EMBL" id="GCA91898.1"/>
    </source>
</evidence>
<dbReference type="RefSeq" id="WP_147068998.1">
    <property type="nucleotide sequence ID" value="NZ_BHVU01000018.1"/>
</dbReference>
<name>A0A510PDQ1_MICAE</name>
<evidence type="ECO:0008006" key="4">
    <source>
        <dbReference type="Google" id="ProtNLM"/>
    </source>
</evidence>
<protein>
    <recommendedName>
        <fullName evidence="4">PEP-CTERM sorting domain-containing protein</fullName>
    </recommendedName>
</protein>
<gene>
    <name evidence="2" type="ORF">MAE30S32_05500</name>
</gene>
<feature type="chain" id="PRO_5021704963" description="PEP-CTERM sorting domain-containing protein" evidence="1">
    <location>
        <begin position="25"/>
        <end position="201"/>
    </location>
</feature>
<reference evidence="2 3" key="1">
    <citation type="journal article" date="2019" name="Appl. Environ. Microbiol.">
        <title>Co-occurrence of broad and narrow host-range viruses infecting the toxic bloom-forming cyanobacterium Microcystis aeruginosa.</title>
        <authorList>
            <person name="Morimoto D."/>
            <person name="Tominaga K."/>
            <person name="Nishimura Y."/>
            <person name="Yoshida N."/>
            <person name="Kimura S."/>
            <person name="Sako Y."/>
            <person name="Yoshida T."/>
        </authorList>
    </citation>
    <scope>NUCLEOTIDE SEQUENCE [LARGE SCALE GENOMIC DNA]</scope>
    <source>
        <strain evidence="2 3">11-30S32</strain>
    </source>
</reference>
<dbReference type="CDD" id="cd08547">
    <property type="entry name" value="Type_II_cohesin"/>
    <property type="match status" value="1"/>
</dbReference>
<evidence type="ECO:0000313" key="3">
    <source>
        <dbReference type="Proteomes" id="UP000321223"/>
    </source>
</evidence>
<dbReference type="Proteomes" id="UP000321223">
    <property type="component" value="Unassembled WGS sequence"/>
</dbReference>
<comment type="caution">
    <text evidence="2">The sequence shown here is derived from an EMBL/GenBank/DDBJ whole genome shotgun (WGS) entry which is preliminary data.</text>
</comment>
<proteinExistence type="predicted"/>
<keyword evidence="1" id="KW-0732">Signal</keyword>
<dbReference type="InterPro" id="IPR008965">
    <property type="entry name" value="CBM2/CBM3_carb-bd_dom_sf"/>
</dbReference>
<feature type="signal peptide" evidence="1">
    <location>
        <begin position="1"/>
        <end position="24"/>
    </location>
</feature>
<dbReference type="AlphaFoldDB" id="A0A510PDQ1"/>